<dbReference type="InterPro" id="IPR032632">
    <property type="entry name" value="Peptidase_M16_M"/>
</dbReference>
<dbReference type="PANTHER" id="PTHR43690">
    <property type="entry name" value="NARDILYSIN"/>
    <property type="match status" value="1"/>
</dbReference>
<dbReference type="Pfam" id="PF00675">
    <property type="entry name" value="Peptidase_M16"/>
    <property type="match status" value="1"/>
</dbReference>
<evidence type="ECO:0000256" key="2">
    <source>
        <dbReference type="ARBA" id="ARBA00022670"/>
    </source>
</evidence>
<feature type="domain" description="Peptidase M16 N-terminal" evidence="8">
    <location>
        <begin position="86"/>
        <end position="219"/>
    </location>
</feature>
<evidence type="ECO:0000256" key="3">
    <source>
        <dbReference type="ARBA" id="ARBA00022723"/>
    </source>
</evidence>
<protein>
    <recommendedName>
        <fullName evidence="13">Insulin-degrading enzyme</fullName>
    </recommendedName>
</protein>
<keyword evidence="6" id="KW-0482">Metalloprotease</keyword>
<dbReference type="eggNOG" id="KOG0959">
    <property type="taxonomic scope" value="Eukaryota"/>
</dbReference>
<keyword evidence="3" id="KW-0479">Metal-binding</keyword>
<evidence type="ECO:0000256" key="6">
    <source>
        <dbReference type="ARBA" id="ARBA00023049"/>
    </source>
</evidence>
<dbReference type="RefSeq" id="XP_005759719.1">
    <property type="nucleotide sequence ID" value="XM_005759662.1"/>
</dbReference>
<keyword evidence="4" id="KW-0378">Hydrolase</keyword>
<dbReference type="STRING" id="2903.R1CY35"/>
<reference evidence="11" key="2">
    <citation type="submission" date="2024-10" db="UniProtKB">
        <authorList>
            <consortium name="EnsemblProtists"/>
        </authorList>
    </citation>
    <scope>IDENTIFICATION</scope>
</reference>
<keyword evidence="12" id="KW-1185">Reference proteome</keyword>
<evidence type="ECO:0000313" key="11">
    <source>
        <dbReference type="EnsemblProtists" id="EOD07290"/>
    </source>
</evidence>
<dbReference type="InterPro" id="IPR054734">
    <property type="entry name" value="PqqF-like_C_4"/>
</dbReference>
<dbReference type="GO" id="GO:0046872">
    <property type="term" value="F:metal ion binding"/>
    <property type="evidence" value="ECO:0007669"/>
    <property type="project" value="UniProtKB-KW"/>
</dbReference>
<dbReference type="MEROPS" id="M16.A09"/>
<dbReference type="InterPro" id="IPR001431">
    <property type="entry name" value="Pept_M16_Zn_BS"/>
</dbReference>
<dbReference type="EnsemblProtists" id="EOD07290">
    <property type="protein sequence ID" value="EOD07290"/>
    <property type="gene ID" value="EMIHUDRAFT_97098"/>
</dbReference>
<dbReference type="PROSITE" id="PS00143">
    <property type="entry name" value="INSULINASE"/>
    <property type="match status" value="1"/>
</dbReference>
<accession>A0A0D3I7Q5</accession>
<dbReference type="Pfam" id="PF16187">
    <property type="entry name" value="Peptidase_M16_M"/>
    <property type="match status" value="1"/>
</dbReference>
<evidence type="ECO:0000259" key="8">
    <source>
        <dbReference type="Pfam" id="PF00675"/>
    </source>
</evidence>
<dbReference type="PANTHER" id="PTHR43690:SF18">
    <property type="entry name" value="INSULIN-DEGRADING ENZYME-RELATED"/>
    <property type="match status" value="1"/>
</dbReference>
<dbReference type="InterPro" id="IPR011765">
    <property type="entry name" value="Pept_M16_N"/>
</dbReference>
<dbReference type="HOGENOM" id="CLU_004639_1_1_1"/>
<evidence type="ECO:0000313" key="12">
    <source>
        <dbReference type="Proteomes" id="UP000013827"/>
    </source>
</evidence>
<sequence length="992" mass="106596">MTRSAQLCIFALASPAAALPPAHGLWINRRTLLSHGAAASVLLPLRKAPAAAPAAAGAGVAVYEIASAALDRRSYRGLRLANGLQVLLASDPAAGKAAAAMNVAVGSMSNPEAWQGLAHFCEHMLFLGTASYPDEGDFESYIASNGGSNNAYTDSEETVYFFDVGAGALPGALARFSDFFAAPLFTESATAREVAAIESEHSKNIQSDGWRTEQLLRATRGVSGHPYNGSPHTCYHHGTEPTLDSRLWRYGPPASAKYDPLGLPLSPDQGGGLGSGAVASPFATLVVPVREQRAVSATWCLPVADFDTWLACKPQVALSQLLTARADGSLLSLLKREGLGTAIEVGVEEQTRSFAVVTASLALTEAGLAAWPTAMGHLFSYLRLCREKGALAQLGFRYAEPSQPQAFVTATAASMPLYRPAAWLSGPSLLEGAGGPPTLRQLLGGMTPRAAMVEVCAKEVAPKAPLSEPIYGTRYGRLPIEMPLRATSADLAASWGIRYGRQPIEGEVAAWEAAPLLPELSLPRPNPFIPKRLAIKAYLPISPHISPYLPISPHTSPSLHISQAYFLWRSPEFYTSARTAVTAELFAGMLAEVLQEATYEAAQAGLVAASGVSSDAFTVQLGGYDERLPALATLVASTVRSFEPTQAAFERKVDILRRQLRDAERRQPISLAGYRRGLALQPARFSNEQLAAAAGEEGVLREAQLEAFVAGNLRENEAAEMVRGVRAALPAAPLAAERLPVRRLRRLPPGGATRQFLAGNPEEPNGALEMYLQVGPDEGDDWLHLLLLSQMIDKAATPSAVYAELRTKQQLGYIVQCGSTEADGVRGLVFIVQSSVQPPPELEARSPHISPYLSMARLEAFLRLFRGTLLLTSDEELDTYRESLAAQMQDVDQRADGQASRLWAEVATRRYDFGRPWRSSKRMRRVTRDGLIGFYDKYIAAGGAGRCRLSTHVFSQRSPPKGPLRDDPLPDAFFPPTADGFGVDWAADRAVV</sequence>
<evidence type="ECO:0000259" key="10">
    <source>
        <dbReference type="Pfam" id="PF22456"/>
    </source>
</evidence>
<keyword evidence="2" id="KW-0645">Protease</keyword>
<evidence type="ECO:0000256" key="5">
    <source>
        <dbReference type="ARBA" id="ARBA00022833"/>
    </source>
</evidence>
<dbReference type="SUPFAM" id="SSF63411">
    <property type="entry name" value="LuxS/MPP-like metallohydrolase"/>
    <property type="match status" value="4"/>
</dbReference>
<reference evidence="12" key="1">
    <citation type="journal article" date="2013" name="Nature">
        <title>Pan genome of the phytoplankton Emiliania underpins its global distribution.</title>
        <authorList>
            <person name="Read B.A."/>
            <person name="Kegel J."/>
            <person name="Klute M.J."/>
            <person name="Kuo A."/>
            <person name="Lefebvre S.C."/>
            <person name="Maumus F."/>
            <person name="Mayer C."/>
            <person name="Miller J."/>
            <person name="Monier A."/>
            <person name="Salamov A."/>
            <person name="Young J."/>
            <person name="Aguilar M."/>
            <person name="Claverie J.M."/>
            <person name="Frickenhaus S."/>
            <person name="Gonzalez K."/>
            <person name="Herman E.K."/>
            <person name="Lin Y.C."/>
            <person name="Napier J."/>
            <person name="Ogata H."/>
            <person name="Sarno A.F."/>
            <person name="Shmutz J."/>
            <person name="Schroeder D."/>
            <person name="de Vargas C."/>
            <person name="Verret F."/>
            <person name="von Dassow P."/>
            <person name="Valentin K."/>
            <person name="Van de Peer Y."/>
            <person name="Wheeler G."/>
            <person name="Dacks J.B."/>
            <person name="Delwiche C.F."/>
            <person name="Dyhrman S.T."/>
            <person name="Glockner G."/>
            <person name="John U."/>
            <person name="Richards T."/>
            <person name="Worden A.Z."/>
            <person name="Zhang X."/>
            <person name="Grigoriev I.V."/>
            <person name="Allen A.E."/>
            <person name="Bidle K."/>
            <person name="Borodovsky M."/>
            <person name="Bowler C."/>
            <person name="Brownlee C."/>
            <person name="Cock J.M."/>
            <person name="Elias M."/>
            <person name="Gladyshev V.N."/>
            <person name="Groth M."/>
            <person name="Guda C."/>
            <person name="Hadaegh A."/>
            <person name="Iglesias-Rodriguez M.D."/>
            <person name="Jenkins J."/>
            <person name="Jones B.M."/>
            <person name="Lawson T."/>
            <person name="Leese F."/>
            <person name="Lindquist E."/>
            <person name="Lobanov A."/>
            <person name="Lomsadze A."/>
            <person name="Malik S.B."/>
            <person name="Marsh M.E."/>
            <person name="Mackinder L."/>
            <person name="Mock T."/>
            <person name="Mueller-Roeber B."/>
            <person name="Pagarete A."/>
            <person name="Parker M."/>
            <person name="Probert I."/>
            <person name="Quesneville H."/>
            <person name="Raines C."/>
            <person name="Rensing S.A."/>
            <person name="Riano-Pachon D.M."/>
            <person name="Richier S."/>
            <person name="Rokitta S."/>
            <person name="Shiraiwa Y."/>
            <person name="Soanes D.M."/>
            <person name="van der Giezen M."/>
            <person name="Wahlund T.M."/>
            <person name="Williams B."/>
            <person name="Wilson W."/>
            <person name="Wolfe G."/>
            <person name="Wurch L.L."/>
        </authorList>
    </citation>
    <scope>NUCLEOTIDE SEQUENCE</scope>
</reference>
<evidence type="ECO:0008006" key="13">
    <source>
        <dbReference type="Google" id="ProtNLM"/>
    </source>
</evidence>
<feature type="chain" id="PRO_5044270235" description="Insulin-degrading enzyme" evidence="7">
    <location>
        <begin position="19"/>
        <end position="992"/>
    </location>
</feature>
<evidence type="ECO:0000256" key="4">
    <source>
        <dbReference type="ARBA" id="ARBA00022801"/>
    </source>
</evidence>
<dbReference type="Gene3D" id="3.30.830.10">
    <property type="entry name" value="Metalloenzyme, LuxS/M16 peptidase-like"/>
    <property type="match status" value="4"/>
</dbReference>
<organism evidence="11 12">
    <name type="scientific">Emiliania huxleyi (strain CCMP1516)</name>
    <dbReference type="NCBI Taxonomy" id="280463"/>
    <lineage>
        <taxon>Eukaryota</taxon>
        <taxon>Haptista</taxon>
        <taxon>Haptophyta</taxon>
        <taxon>Prymnesiophyceae</taxon>
        <taxon>Isochrysidales</taxon>
        <taxon>Noelaerhabdaceae</taxon>
        <taxon>Emiliania</taxon>
    </lineage>
</organism>
<feature type="signal peptide" evidence="7">
    <location>
        <begin position="1"/>
        <end position="18"/>
    </location>
</feature>
<keyword evidence="5" id="KW-0862">Zinc</keyword>
<dbReference type="AlphaFoldDB" id="A0A0D3I7Q5"/>
<dbReference type="KEGG" id="ehx:EMIHUDRAFT_97098"/>
<evidence type="ECO:0000256" key="1">
    <source>
        <dbReference type="ARBA" id="ARBA00007261"/>
    </source>
</evidence>
<feature type="domain" description="Coenzyme PQQ synthesis protein F-like C-terminal lobe" evidence="10">
    <location>
        <begin position="799"/>
        <end position="903"/>
    </location>
</feature>
<evidence type="ECO:0000259" key="9">
    <source>
        <dbReference type="Pfam" id="PF16187"/>
    </source>
</evidence>
<evidence type="ECO:0000256" key="7">
    <source>
        <dbReference type="SAM" id="SignalP"/>
    </source>
</evidence>
<dbReference type="GeneID" id="17253465"/>
<dbReference type="Pfam" id="PF22456">
    <property type="entry name" value="PqqF-like_C_4"/>
    <property type="match status" value="1"/>
</dbReference>
<dbReference type="OMA" id="FLECYIH"/>
<dbReference type="PaxDb" id="2903-EOD07290"/>
<comment type="similarity">
    <text evidence="1">Belongs to the peptidase M16 family.</text>
</comment>
<proteinExistence type="inferred from homology"/>
<dbReference type="Proteomes" id="UP000013827">
    <property type="component" value="Unassembled WGS sequence"/>
</dbReference>
<feature type="domain" description="Peptidase M16 middle/third" evidence="9">
    <location>
        <begin position="396"/>
        <end position="693"/>
    </location>
</feature>
<dbReference type="InterPro" id="IPR050626">
    <property type="entry name" value="Peptidase_M16"/>
</dbReference>
<name>A0A0D3I7Q5_EMIH1</name>
<dbReference type="GO" id="GO:0004222">
    <property type="term" value="F:metalloendopeptidase activity"/>
    <property type="evidence" value="ECO:0007669"/>
    <property type="project" value="InterPro"/>
</dbReference>
<dbReference type="GO" id="GO:0006508">
    <property type="term" value="P:proteolysis"/>
    <property type="evidence" value="ECO:0007669"/>
    <property type="project" value="UniProtKB-KW"/>
</dbReference>
<keyword evidence="7" id="KW-0732">Signal</keyword>
<dbReference type="InterPro" id="IPR011249">
    <property type="entry name" value="Metalloenz_LuxS/M16"/>
</dbReference>